<reference evidence="2" key="1">
    <citation type="journal article" date="2022" name="bioRxiv">
        <title>Sequencing and chromosome-scale assembly of the giantPleurodeles waltlgenome.</title>
        <authorList>
            <person name="Brown T."/>
            <person name="Elewa A."/>
            <person name="Iarovenko S."/>
            <person name="Subramanian E."/>
            <person name="Araus A.J."/>
            <person name="Petzold A."/>
            <person name="Susuki M."/>
            <person name="Suzuki K.-i.T."/>
            <person name="Hayashi T."/>
            <person name="Toyoda A."/>
            <person name="Oliveira C."/>
            <person name="Osipova E."/>
            <person name="Leigh N.D."/>
            <person name="Simon A."/>
            <person name="Yun M.H."/>
        </authorList>
    </citation>
    <scope>NUCLEOTIDE SEQUENCE</scope>
    <source>
        <strain evidence="2">20211129_DDA</strain>
        <tissue evidence="2">Liver</tissue>
    </source>
</reference>
<name>A0AAV7VES5_PLEWA</name>
<keyword evidence="3" id="KW-1185">Reference proteome</keyword>
<feature type="compositionally biased region" description="Basic and acidic residues" evidence="1">
    <location>
        <begin position="8"/>
        <end position="21"/>
    </location>
</feature>
<feature type="region of interest" description="Disordered" evidence="1">
    <location>
        <begin position="56"/>
        <end position="81"/>
    </location>
</feature>
<evidence type="ECO:0000313" key="2">
    <source>
        <dbReference type="EMBL" id="KAJ1199030.1"/>
    </source>
</evidence>
<organism evidence="2 3">
    <name type="scientific">Pleurodeles waltl</name>
    <name type="common">Iberian ribbed newt</name>
    <dbReference type="NCBI Taxonomy" id="8319"/>
    <lineage>
        <taxon>Eukaryota</taxon>
        <taxon>Metazoa</taxon>
        <taxon>Chordata</taxon>
        <taxon>Craniata</taxon>
        <taxon>Vertebrata</taxon>
        <taxon>Euteleostomi</taxon>
        <taxon>Amphibia</taxon>
        <taxon>Batrachia</taxon>
        <taxon>Caudata</taxon>
        <taxon>Salamandroidea</taxon>
        <taxon>Salamandridae</taxon>
        <taxon>Pleurodelinae</taxon>
        <taxon>Pleurodeles</taxon>
    </lineage>
</organism>
<accession>A0AAV7VES5</accession>
<evidence type="ECO:0000256" key="1">
    <source>
        <dbReference type="SAM" id="MobiDB-lite"/>
    </source>
</evidence>
<feature type="region of interest" description="Disordered" evidence="1">
    <location>
        <begin position="1"/>
        <end position="40"/>
    </location>
</feature>
<feature type="compositionally biased region" description="Polar residues" evidence="1">
    <location>
        <begin position="22"/>
        <end position="33"/>
    </location>
</feature>
<comment type="caution">
    <text evidence="2">The sequence shown here is derived from an EMBL/GenBank/DDBJ whole genome shotgun (WGS) entry which is preliminary data.</text>
</comment>
<proteinExistence type="predicted"/>
<evidence type="ECO:0000313" key="3">
    <source>
        <dbReference type="Proteomes" id="UP001066276"/>
    </source>
</evidence>
<sequence length="170" mass="18059">MLPGEALGGDREEGNVARRQLESWTGSRPTTENLPPLPQPIVTGSLRCLVVGRQASNQENHPSSEALQNSRALSPASELQMQTPTPSGIMIESAHGATMECILQEISAVGRRLEGMGQRHGFPDGRDEIYVFGHSGLSVTSTGARAAGLDCGDAYHLLRGQRSGTSIPSK</sequence>
<dbReference type="AlphaFoldDB" id="A0AAV7VES5"/>
<dbReference type="Proteomes" id="UP001066276">
    <property type="component" value="Chromosome 2_1"/>
</dbReference>
<protein>
    <submittedName>
        <fullName evidence="2">Uncharacterized protein</fullName>
    </submittedName>
</protein>
<gene>
    <name evidence="2" type="ORF">NDU88_002868</name>
</gene>
<dbReference type="EMBL" id="JANPWB010000003">
    <property type="protein sequence ID" value="KAJ1199030.1"/>
    <property type="molecule type" value="Genomic_DNA"/>
</dbReference>